<evidence type="ECO:0000256" key="2">
    <source>
        <dbReference type="ARBA" id="ARBA00004155"/>
    </source>
</evidence>
<evidence type="ECO:0000256" key="10">
    <source>
        <dbReference type="ARBA" id="ARBA00023136"/>
    </source>
</evidence>
<feature type="coiled-coil region" evidence="15">
    <location>
        <begin position="262"/>
        <end position="293"/>
    </location>
</feature>
<proteinExistence type="inferred from homology"/>
<dbReference type="EMBL" id="SNRW01009432">
    <property type="protein sequence ID" value="KAA6378008.1"/>
    <property type="molecule type" value="Genomic_DNA"/>
</dbReference>
<keyword evidence="3" id="KW-0813">Transport</keyword>
<comment type="subcellular location">
    <subcellularLocation>
        <location evidence="1">Late endosome membrane</location>
        <topology evidence="1">Multi-pass membrane protein</topology>
    </subcellularLocation>
    <subcellularLocation>
        <location evidence="2">Lysosome membrane</location>
        <topology evidence="2">Multi-pass membrane protein</topology>
    </subcellularLocation>
</comment>
<feature type="compositionally biased region" description="Polar residues" evidence="16">
    <location>
        <begin position="188"/>
        <end position="202"/>
    </location>
</feature>
<keyword evidence="6" id="KW-0967">Endosome</keyword>
<feature type="transmembrane region" description="Helical" evidence="17">
    <location>
        <begin position="18"/>
        <end position="37"/>
    </location>
</feature>
<name>A0A5J4V5G0_9EUKA</name>
<keyword evidence="15" id="KW-0175">Coiled coil</keyword>
<gene>
    <name evidence="19" type="ORF">EZS28_026463</name>
</gene>
<evidence type="ECO:0000256" key="3">
    <source>
        <dbReference type="ARBA" id="ARBA00022448"/>
    </source>
</evidence>
<protein>
    <submittedName>
        <fullName evidence="19">Sodium-coupled neutral amino acid transporter</fullName>
    </submittedName>
</protein>
<dbReference type="Proteomes" id="UP000324800">
    <property type="component" value="Unassembled WGS sequence"/>
</dbReference>
<keyword evidence="13" id="KW-0458">Lysosome</keyword>
<comment type="similarity">
    <text evidence="14">Belongs to the amino acid/polyamine transporter 2 family. SLC38A9 subfamily.</text>
</comment>
<evidence type="ECO:0000256" key="17">
    <source>
        <dbReference type="SAM" id="Phobius"/>
    </source>
</evidence>
<evidence type="ECO:0000313" key="20">
    <source>
        <dbReference type="Proteomes" id="UP000324800"/>
    </source>
</evidence>
<feature type="region of interest" description="Disordered" evidence="16">
    <location>
        <begin position="148"/>
        <end position="178"/>
    </location>
</feature>
<keyword evidence="7" id="KW-0029">Amino-acid transport</keyword>
<accession>A0A5J4V5G0</accession>
<dbReference type="OrthoDB" id="294730at2759"/>
<feature type="compositionally biased region" description="Polar residues" evidence="16">
    <location>
        <begin position="148"/>
        <end position="164"/>
    </location>
</feature>
<dbReference type="GO" id="GO:0005765">
    <property type="term" value="C:lysosomal membrane"/>
    <property type="evidence" value="ECO:0007669"/>
    <property type="project" value="UniProtKB-SubCell"/>
</dbReference>
<evidence type="ECO:0000256" key="4">
    <source>
        <dbReference type="ARBA" id="ARBA00022692"/>
    </source>
</evidence>
<evidence type="ECO:0000256" key="6">
    <source>
        <dbReference type="ARBA" id="ARBA00022753"/>
    </source>
</evidence>
<evidence type="ECO:0000256" key="15">
    <source>
        <dbReference type="SAM" id="Coils"/>
    </source>
</evidence>
<dbReference type="AlphaFoldDB" id="A0A5J4V5G0"/>
<evidence type="ECO:0000256" key="1">
    <source>
        <dbReference type="ARBA" id="ARBA00004107"/>
    </source>
</evidence>
<comment type="caution">
    <text evidence="19">The sequence shown here is derived from an EMBL/GenBank/DDBJ whole genome shotgun (WGS) entry which is preliminary data.</text>
</comment>
<dbReference type="PANTHER" id="PTHR22950">
    <property type="entry name" value="AMINO ACID TRANSPORTER"/>
    <property type="match status" value="1"/>
</dbReference>
<feature type="compositionally biased region" description="Polar residues" evidence="16">
    <location>
        <begin position="240"/>
        <end position="252"/>
    </location>
</feature>
<reference evidence="19 20" key="1">
    <citation type="submission" date="2019-03" db="EMBL/GenBank/DDBJ databases">
        <title>Single cell metagenomics reveals metabolic interactions within the superorganism composed of flagellate Streblomastix strix and complex community of Bacteroidetes bacteria on its surface.</title>
        <authorList>
            <person name="Treitli S.C."/>
            <person name="Kolisko M."/>
            <person name="Husnik F."/>
            <person name="Keeling P."/>
            <person name="Hampl V."/>
        </authorList>
    </citation>
    <scope>NUCLEOTIDE SEQUENCE [LARGE SCALE GENOMIC DNA]</scope>
    <source>
        <strain evidence="19">ST1C</strain>
    </source>
</reference>
<evidence type="ECO:0000256" key="5">
    <source>
        <dbReference type="ARBA" id="ARBA00022723"/>
    </source>
</evidence>
<feature type="region of interest" description="Disordered" evidence="16">
    <location>
        <begin position="188"/>
        <end position="207"/>
    </location>
</feature>
<feature type="domain" description="Amino acid transporter transmembrane" evidence="18">
    <location>
        <begin position="13"/>
        <end position="153"/>
    </location>
</feature>
<feature type="region of interest" description="Disordered" evidence="16">
    <location>
        <begin position="224"/>
        <end position="254"/>
    </location>
</feature>
<evidence type="ECO:0000313" key="19">
    <source>
        <dbReference type="EMBL" id="KAA6378008.1"/>
    </source>
</evidence>
<evidence type="ECO:0000256" key="14">
    <source>
        <dbReference type="ARBA" id="ARBA00038442"/>
    </source>
</evidence>
<evidence type="ECO:0000256" key="16">
    <source>
        <dbReference type="SAM" id="MobiDB-lite"/>
    </source>
</evidence>
<feature type="compositionally biased region" description="Acidic residues" evidence="16">
    <location>
        <begin position="224"/>
        <end position="237"/>
    </location>
</feature>
<keyword evidence="4 17" id="KW-0812">Transmembrane</keyword>
<evidence type="ECO:0000256" key="9">
    <source>
        <dbReference type="ARBA" id="ARBA00023053"/>
    </source>
</evidence>
<evidence type="ECO:0000259" key="18">
    <source>
        <dbReference type="Pfam" id="PF01490"/>
    </source>
</evidence>
<keyword evidence="12" id="KW-0325">Glycoprotein</keyword>
<evidence type="ECO:0000256" key="8">
    <source>
        <dbReference type="ARBA" id="ARBA00022989"/>
    </source>
</evidence>
<dbReference type="GO" id="GO:0015179">
    <property type="term" value="F:L-amino acid transmembrane transporter activity"/>
    <property type="evidence" value="ECO:0007669"/>
    <property type="project" value="TreeGrafter"/>
</dbReference>
<keyword evidence="9" id="KW-0915">Sodium</keyword>
<evidence type="ECO:0000256" key="11">
    <source>
        <dbReference type="ARBA" id="ARBA00023157"/>
    </source>
</evidence>
<keyword evidence="8 17" id="KW-1133">Transmembrane helix</keyword>
<feature type="transmembrane region" description="Helical" evidence="17">
    <location>
        <begin position="49"/>
        <end position="74"/>
    </location>
</feature>
<keyword evidence="10 17" id="KW-0472">Membrane</keyword>
<keyword evidence="5" id="KW-0479">Metal-binding</keyword>
<dbReference type="InterPro" id="IPR013057">
    <property type="entry name" value="AA_transpt_TM"/>
</dbReference>
<dbReference type="GO" id="GO:0031902">
    <property type="term" value="C:late endosome membrane"/>
    <property type="evidence" value="ECO:0007669"/>
    <property type="project" value="UniProtKB-SubCell"/>
</dbReference>
<organism evidence="19 20">
    <name type="scientific">Streblomastix strix</name>
    <dbReference type="NCBI Taxonomy" id="222440"/>
    <lineage>
        <taxon>Eukaryota</taxon>
        <taxon>Metamonada</taxon>
        <taxon>Preaxostyla</taxon>
        <taxon>Oxymonadida</taxon>
        <taxon>Streblomastigidae</taxon>
        <taxon>Streblomastix</taxon>
    </lineage>
</organism>
<evidence type="ECO:0000256" key="12">
    <source>
        <dbReference type="ARBA" id="ARBA00023180"/>
    </source>
</evidence>
<feature type="non-terminal residue" evidence="19">
    <location>
        <position position="1"/>
    </location>
</feature>
<dbReference type="GO" id="GO:0046872">
    <property type="term" value="F:metal ion binding"/>
    <property type="evidence" value="ECO:0007669"/>
    <property type="project" value="UniProtKB-KW"/>
</dbReference>
<sequence>GGIVVSDMKLFSGKFPKSIGVLSMSFFYHNLISKLFANPANPQNNARDLFIAYTIDMLIYAAVGIAGFLGYHIYVKPSTGEKAEICDNYLLVFSSFNVVATIARVFLVLQMCVAYPVLFNGFRTTFLQTFIPKKILSYRIGKKKQDLIQSSQEPDKQVSAQNTHVTEKSRLSQHNSIPGSQSITSLFYSGQGDLDNTNQNGFNGHLDNEDQLNKIEQVQNKLDADEDVDISESEESQSDNQLQKENSQVNKDQGTDKEGLILEQQIQQMQQGQEQQQQQNQQEEKEIVIVEKASISTIFRTASQIPEIKQIDINNDDKIKKGSTKKSSKHKHIKGSKVTVLFSDSLGRFVHSYTYTFYLVHLRCG</sequence>
<dbReference type="PANTHER" id="PTHR22950:SF244">
    <property type="entry name" value="NEUTRAL AMINO ACID TRANSPORTER 9"/>
    <property type="match status" value="1"/>
</dbReference>
<keyword evidence="11" id="KW-1015">Disulfide bond</keyword>
<evidence type="ECO:0000256" key="13">
    <source>
        <dbReference type="ARBA" id="ARBA00023228"/>
    </source>
</evidence>
<feature type="transmembrane region" description="Helical" evidence="17">
    <location>
        <begin position="94"/>
        <end position="118"/>
    </location>
</feature>
<dbReference type="Pfam" id="PF01490">
    <property type="entry name" value="Aa_trans"/>
    <property type="match status" value="1"/>
</dbReference>
<evidence type="ECO:0000256" key="7">
    <source>
        <dbReference type="ARBA" id="ARBA00022970"/>
    </source>
</evidence>